<dbReference type="InterPro" id="IPR030949">
    <property type="entry name" value="ECF_S_folate_fam"/>
</dbReference>
<feature type="transmembrane region" description="Helical" evidence="1">
    <location>
        <begin position="20"/>
        <end position="42"/>
    </location>
</feature>
<dbReference type="OrthoDB" id="4624at2"/>
<keyword evidence="1" id="KW-0472">Membrane</keyword>
<name>A0A1I0HYH3_9FIRM</name>
<evidence type="ECO:0000256" key="1">
    <source>
        <dbReference type="SAM" id="Phobius"/>
    </source>
</evidence>
<evidence type="ECO:0000313" key="2">
    <source>
        <dbReference type="EMBL" id="SET89153.1"/>
    </source>
</evidence>
<dbReference type="STRING" id="1526.SAMN02910262_00245"/>
<dbReference type="AlphaFoldDB" id="A0A1I0HYH3"/>
<dbReference type="RefSeq" id="WP_074650373.1">
    <property type="nucleotide sequence ID" value="NZ_FOIL01000062.1"/>
</dbReference>
<proteinExistence type="predicted"/>
<protein>
    <submittedName>
        <fullName evidence="2">ECF transporter S component, folate family</fullName>
    </submittedName>
</protein>
<dbReference type="GO" id="GO:0022857">
    <property type="term" value="F:transmembrane transporter activity"/>
    <property type="evidence" value="ECO:0007669"/>
    <property type="project" value="InterPro"/>
</dbReference>
<dbReference type="eggNOG" id="COG4720">
    <property type="taxonomic scope" value="Bacteria"/>
</dbReference>
<dbReference type="EMBL" id="FOIL01000062">
    <property type="protein sequence ID" value="SET89153.1"/>
    <property type="molecule type" value="Genomic_DNA"/>
</dbReference>
<keyword evidence="1" id="KW-0812">Transmembrane</keyword>
<gene>
    <name evidence="2" type="ORF">SAMN04487771_10621</name>
</gene>
<reference evidence="2 3" key="1">
    <citation type="submission" date="2016-10" db="EMBL/GenBank/DDBJ databases">
        <authorList>
            <person name="de Groot N.N."/>
        </authorList>
    </citation>
    <scope>NUCLEOTIDE SEQUENCE [LARGE SCALE GENOMIC DNA]</scope>
    <source>
        <strain evidence="2 3">KH1P1</strain>
    </source>
</reference>
<dbReference type="Pfam" id="PF12822">
    <property type="entry name" value="ECF_trnsprt"/>
    <property type="match status" value="1"/>
</dbReference>
<feature type="transmembrane region" description="Helical" evidence="1">
    <location>
        <begin position="154"/>
        <end position="174"/>
    </location>
</feature>
<evidence type="ECO:0000313" key="3">
    <source>
        <dbReference type="Proteomes" id="UP000199820"/>
    </source>
</evidence>
<dbReference type="Proteomes" id="UP000199820">
    <property type="component" value="Unassembled WGS sequence"/>
</dbReference>
<accession>A0A1I0HYH3</accession>
<keyword evidence="3" id="KW-1185">Reference proteome</keyword>
<keyword evidence="1" id="KW-1133">Transmembrane helix</keyword>
<feature type="transmembrane region" description="Helical" evidence="1">
    <location>
        <begin position="119"/>
        <end position="142"/>
    </location>
</feature>
<dbReference type="NCBIfam" id="TIGR04518">
    <property type="entry name" value="ECF_S_folT_fam"/>
    <property type="match status" value="1"/>
</dbReference>
<dbReference type="InterPro" id="IPR024529">
    <property type="entry name" value="ECF_trnsprt_substrate-spec"/>
</dbReference>
<organism evidence="2 3">
    <name type="scientific">[Clostridium] aminophilum</name>
    <dbReference type="NCBI Taxonomy" id="1526"/>
    <lineage>
        <taxon>Bacteria</taxon>
        <taxon>Bacillati</taxon>
        <taxon>Bacillota</taxon>
        <taxon>Clostridia</taxon>
        <taxon>Lachnospirales</taxon>
        <taxon>Lachnospiraceae</taxon>
    </lineage>
</organism>
<feature type="transmembrane region" description="Helical" evidence="1">
    <location>
        <begin position="89"/>
        <end position="107"/>
    </location>
</feature>
<dbReference type="Gene3D" id="1.10.1760.20">
    <property type="match status" value="1"/>
</dbReference>
<sequence length="190" mass="20780">MGTQSVSLTWIRSIRELRQVRNVVICGLMIALAIVLGSVATIHIGPYIKVGISGVPNRVIDMMFGPAVGAIFGAVVDVLKWMVNPDGPFFPGFTVSAAMGGLIYGYAFYRHKITIPRVLIANLIVKIFVNVGLNSIWLNMLYNKAIIALLPSRIISNLVQLPVDTILIFTVLTATRRMLAQNGWDNGDKV</sequence>